<evidence type="ECO:0000256" key="6">
    <source>
        <dbReference type="ARBA" id="ARBA00022519"/>
    </source>
</evidence>
<comment type="subcellular location">
    <subcellularLocation>
        <location evidence="1">Cell inner membrane</location>
    </subcellularLocation>
</comment>
<evidence type="ECO:0000256" key="9">
    <source>
        <dbReference type="ARBA" id="ARBA00023136"/>
    </source>
</evidence>
<sequence length="262" mass="27634">MTLLVLVLTLVWIVVLAPATLVIRFLPVNSPLVLQGLSGSLWSGAATQATLAPAGQALLHGRLTWRIRPLSVLQLSPCVELGFDGSGVSSRRSPEQPATVAGVACLSVAGEVGLRDLSFDLPAGIFLRSADVTLGGDISGQLTNLTWQGGKLQALSGRGLWSDARILSDELNLSLQTLPFTVGRESDNSLTVELDNGDLLAQQTDTPLHVAMRSTVSLNGSFHTRAQLALQSQAPDSVVELLDIIAEPQGGGLYTLEVRSQP</sequence>
<comment type="caution">
    <text evidence="11">The sequence shown here is derived from an EMBL/GenBank/DDBJ whole genome shotgun (WGS) entry which is preliminary data.</text>
</comment>
<evidence type="ECO:0000256" key="10">
    <source>
        <dbReference type="ARBA" id="ARBA00030772"/>
    </source>
</evidence>
<keyword evidence="12" id="KW-1185">Reference proteome</keyword>
<evidence type="ECO:0000256" key="2">
    <source>
        <dbReference type="ARBA" id="ARBA00007208"/>
    </source>
</evidence>
<protein>
    <recommendedName>
        <fullName evidence="3">Type II secretion system protein N</fullName>
    </recommendedName>
    <alternativeName>
        <fullName evidence="10">General secretion pathway protein N</fullName>
    </alternativeName>
</protein>
<name>A0A1E8CFT9_9GAMM</name>
<dbReference type="RefSeq" id="WP_070119151.1">
    <property type="nucleotide sequence ID" value="NZ_MASR01000003.1"/>
</dbReference>
<reference evidence="12" key="1">
    <citation type="submission" date="2016-07" db="EMBL/GenBank/DDBJ databases">
        <authorList>
            <person name="Florea S."/>
            <person name="Webb J.S."/>
            <person name="Jaromczyk J."/>
            <person name="Schardl C.L."/>
        </authorList>
    </citation>
    <scope>NUCLEOTIDE SEQUENCE [LARGE SCALE GENOMIC DNA]</scope>
    <source>
        <strain evidence="12">KCTC 42131</strain>
    </source>
</reference>
<dbReference type="GO" id="GO:0005886">
    <property type="term" value="C:plasma membrane"/>
    <property type="evidence" value="ECO:0007669"/>
    <property type="project" value="UniProtKB-SubCell"/>
</dbReference>
<evidence type="ECO:0000256" key="5">
    <source>
        <dbReference type="ARBA" id="ARBA00022475"/>
    </source>
</evidence>
<evidence type="ECO:0000256" key="7">
    <source>
        <dbReference type="ARBA" id="ARBA00022692"/>
    </source>
</evidence>
<dbReference type="GO" id="GO:0015628">
    <property type="term" value="P:protein secretion by the type II secretion system"/>
    <property type="evidence" value="ECO:0007669"/>
    <property type="project" value="InterPro"/>
</dbReference>
<evidence type="ECO:0000256" key="4">
    <source>
        <dbReference type="ARBA" id="ARBA00022448"/>
    </source>
</evidence>
<dbReference type="Proteomes" id="UP000175669">
    <property type="component" value="Unassembled WGS sequence"/>
</dbReference>
<evidence type="ECO:0000256" key="8">
    <source>
        <dbReference type="ARBA" id="ARBA00022927"/>
    </source>
</evidence>
<keyword evidence="4" id="KW-0813">Transport</keyword>
<keyword evidence="5" id="KW-1003">Cell membrane</keyword>
<dbReference type="STRING" id="1524254.PHACT_15375"/>
<comment type="similarity">
    <text evidence="2">Belongs to the GSP N family.</text>
</comment>
<dbReference type="AlphaFoldDB" id="A0A1E8CFT9"/>
<proteinExistence type="inferred from homology"/>
<evidence type="ECO:0000313" key="12">
    <source>
        <dbReference type="Proteomes" id="UP000175669"/>
    </source>
</evidence>
<gene>
    <name evidence="11" type="ORF">PHACT_15375</name>
</gene>
<evidence type="ECO:0000313" key="11">
    <source>
        <dbReference type="EMBL" id="OFE11216.1"/>
    </source>
</evidence>
<keyword evidence="9" id="KW-0472">Membrane</keyword>
<dbReference type="EMBL" id="MASR01000003">
    <property type="protein sequence ID" value="OFE11216.1"/>
    <property type="molecule type" value="Genomic_DNA"/>
</dbReference>
<keyword evidence="6" id="KW-0997">Cell inner membrane</keyword>
<dbReference type="Pfam" id="PF01203">
    <property type="entry name" value="T2SSN"/>
    <property type="match status" value="1"/>
</dbReference>
<accession>A0A1E8CFT9</accession>
<keyword evidence="7" id="KW-0812">Transmembrane</keyword>
<evidence type="ECO:0000256" key="1">
    <source>
        <dbReference type="ARBA" id="ARBA00004533"/>
    </source>
</evidence>
<keyword evidence="8" id="KW-0653">Protein transport</keyword>
<dbReference type="GO" id="GO:0015627">
    <property type="term" value="C:type II protein secretion system complex"/>
    <property type="evidence" value="ECO:0007669"/>
    <property type="project" value="InterPro"/>
</dbReference>
<evidence type="ECO:0000256" key="3">
    <source>
        <dbReference type="ARBA" id="ARBA00021563"/>
    </source>
</evidence>
<dbReference type="InterPro" id="IPR022792">
    <property type="entry name" value="T2SS_protein-GspN"/>
</dbReference>
<organism evidence="11 12">
    <name type="scientific">Pseudohongiella acticola</name>
    <dbReference type="NCBI Taxonomy" id="1524254"/>
    <lineage>
        <taxon>Bacteria</taxon>
        <taxon>Pseudomonadati</taxon>
        <taxon>Pseudomonadota</taxon>
        <taxon>Gammaproteobacteria</taxon>
        <taxon>Pseudomonadales</taxon>
        <taxon>Pseudohongiellaceae</taxon>
        <taxon>Pseudohongiella</taxon>
    </lineage>
</organism>